<evidence type="ECO:0000313" key="2">
    <source>
        <dbReference type="EMBL" id="GBL74269.1"/>
    </source>
</evidence>
<organism evidence="2 3">
    <name type="scientific">Araneus ventricosus</name>
    <name type="common">Orbweaver spider</name>
    <name type="synonym">Epeira ventricosa</name>
    <dbReference type="NCBI Taxonomy" id="182803"/>
    <lineage>
        <taxon>Eukaryota</taxon>
        <taxon>Metazoa</taxon>
        <taxon>Ecdysozoa</taxon>
        <taxon>Arthropoda</taxon>
        <taxon>Chelicerata</taxon>
        <taxon>Arachnida</taxon>
        <taxon>Araneae</taxon>
        <taxon>Araneomorphae</taxon>
        <taxon>Entelegynae</taxon>
        <taxon>Araneoidea</taxon>
        <taxon>Araneidae</taxon>
        <taxon>Araneus</taxon>
    </lineage>
</organism>
<evidence type="ECO:0000313" key="3">
    <source>
        <dbReference type="Proteomes" id="UP000499080"/>
    </source>
</evidence>
<proteinExistence type="predicted"/>
<comment type="caution">
    <text evidence="2">The sequence shown here is derived from an EMBL/GenBank/DDBJ whole genome shotgun (WGS) entry which is preliminary data.</text>
</comment>
<feature type="compositionally biased region" description="Polar residues" evidence="1">
    <location>
        <begin position="66"/>
        <end position="77"/>
    </location>
</feature>
<dbReference type="Proteomes" id="UP000499080">
    <property type="component" value="Unassembled WGS sequence"/>
</dbReference>
<dbReference type="EMBL" id="BGPR01000005">
    <property type="protein sequence ID" value="GBL74269.1"/>
    <property type="molecule type" value="Genomic_DNA"/>
</dbReference>
<keyword evidence="3" id="KW-1185">Reference proteome</keyword>
<accession>A0A4Y2A4C4</accession>
<reference evidence="2 3" key="1">
    <citation type="journal article" date="2019" name="Sci. Rep.">
        <title>Orb-weaving spider Araneus ventricosus genome elucidates the spidroin gene catalogue.</title>
        <authorList>
            <person name="Kono N."/>
            <person name="Nakamura H."/>
            <person name="Ohtoshi R."/>
            <person name="Moran D.A.P."/>
            <person name="Shinohara A."/>
            <person name="Yoshida Y."/>
            <person name="Fujiwara M."/>
            <person name="Mori M."/>
            <person name="Tomita M."/>
            <person name="Arakawa K."/>
        </authorList>
    </citation>
    <scope>NUCLEOTIDE SEQUENCE [LARGE SCALE GENOMIC DNA]</scope>
</reference>
<sequence length="91" mass="10072">MKKKRTLRASHAGNPHKEVVAPPSLIGLLTSRSTIILPPGKPKACLLTLETSHPRTRGAPPPRSSLFVSSQLQNWRISDSRTDSKKDQRHT</sequence>
<name>A0A4Y2A4C4_ARAVE</name>
<protein>
    <submittedName>
        <fullName evidence="2">Uncharacterized protein</fullName>
    </submittedName>
</protein>
<evidence type="ECO:0000256" key="1">
    <source>
        <dbReference type="SAM" id="MobiDB-lite"/>
    </source>
</evidence>
<gene>
    <name evidence="2" type="ORF">AVEN_235268_1</name>
</gene>
<dbReference type="AlphaFoldDB" id="A0A4Y2A4C4"/>
<feature type="compositionally biased region" description="Basic and acidic residues" evidence="1">
    <location>
        <begin position="78"/>
        <end position="91"/>
    </location>
</feature>
<feature type="region of interest" description="Disordered" evidence="1">
    <location>
        <begin position="50"/>
        <end position="91"/>
    </location>
</feature>